<dbReference type="AlphaFoldDB" id="A0AAN7T5N6"/>
<feature type="transmembrane region" description="Helical" evidence="5">
    <location>
        <begin position="234"/>
        <end position="261"/>
    </location>
</feature>
<dbReference type="RefSeq" id="XP_064750736.1">
    <property type="nucleotide sequence ID" value="XM_064902847.1"/>
</dbReference>
<keyword evidence="3 5" id="KW-1133">Transmembrane helix</keyword>
<comment type="subcellular location">
    <subcellularLocation>
        <location evidence="1">Membrane</location>
        <topology evidence="1">Multi-pass membrane protein</topology>
    </subcellularLocation>
</comment>
<keyword evidence="2 5" id="KW-0812">Transmembrane</keyword>
<evidence type="ECO:0000313" key="7">
    <source>
        <dbReference type="Proteomes" id="UP001309876"/>
    </source>
</evidence>
<feature type="transmembrane region" description="Helical" evidence="5">
    <location>
        <begin position="148"/>
        <end position="176"/>
    </location>
</feature>
<feature type="transmembrane region" description="Helical" evidence="5">
    <location>
        <begin position="324"/>
        <end position="344"/>
    </location>
</feature>
<comment type="caution">
    <text evidence="6">The sequence shown here is derived from an EMBL/GenBank/DDBJ whole genome shotgun (WGS) entry which is preliminary data.</text>
</comment>
<evidence type="ECO:0000256" key="3">
    <source>
        <dbReference type="ARBA" id="ARBA00022989"/>
    </source>
</evidence>
<evidence type="ECO:0000256" key="1">
    <source>
        <dbReference type="ARBA" id="ARBA00004141"/>
    </source>
</evidence>
<reference evidence="6 7" key="1">
    <citation type="submission" date="2023-08" db="EMBL/GenBank/DDBJ databases">
        <title>Black Yeasts Isolated from many extreme environments.</title>
        <authorList>
            <person name="Coleine C."/>
            <person name="Stajich J.E."/>
            <person name="Selbmann L."/>
        </authorList>
    </citation>
    <scope>NUCLEOTIDE SEQUENCE [LARGE SCALE GENOMIC DNA]</scope>
    <source>
        <strain evidence="6 7">CCFEE 5910</strain>
    </source>
</reference>
<feature type="transmembrane region" description="Helical" evidence="5">
    <location>
        <begin position="123"/>
        <end position="142"/>
    </location>
</feature>
<dbReference type="PANTHER" id="PTHR31465:SF9">
    <property type="entry name" value="SPHINGOID LONG-CHAIN BASE TRANSPORTER RSB1"/>
    <property type="match status" value="1"/>
</dbReference>
<evidence type="ECO:0000256" key="4">
    <source>
        <dbReference type="ARBA" id="ARBA00023136"/>
    </source>
</evidence>
<dbReference type="GO" id="GO:0000324">
    <property type="term" value="C:fungal-type vacuole"/>
    <property type="evidence" value="ECO:0007669"/>
    <property type="project" value="TreeGrafter"/>
</dbReference>
<gene>
    <name evidence="6" type="primary">RSB1</name>
    <name evidence="6" type="ORF">LTR05_000737</name>
</gene>
<organism evidence="6 7">
    <name type="scientific">Lithohypha guttulata</name>
    <dbReference type="NCBI Taxonomy" id="1690604"/>
    <lineage>
        <taxon>Eukaryota</taxon>
        <taxon>Fungi</taxon>
        <taxon>Dikarya</taxon>
        <taxon>Ascomycota</taxon>
        <taxon>Pezizomycotina</taxon>
        <taxon>Eurotiomycetes</taxon>
        <taxon>Chaetothyriomycetidae</taxon>
        <taxon>Chaetothyriales</taxon>
        <taxon>Trichomeriaceae</taxon>
        <taxon>Lithohypha</taxon>
    </lineage>
</organism>
<dbReference type="Pfam" id="PF04479">
    <property type="entry name" value="RTA1"/>
    <property type="match status" value="1"/>
</dbReference>
<keyword evidence="7" id="KW-1185">Reference proteome</keyword>
<sequence length="421" mass="45985">MPAQAHLQLNLSGTAFKHSLQSLRSTSIPPGSYKQYRFDHPHISASTTYNASSAAMVSASDFTAVCNATIAESELCTPQTCCLAQGEVQYIPSLAGNSLFAAIFGLTLVAQLILGIRYKIWSFCVWMAFGLIGEIVGYIGRIMLNNNIFSFTAFLTYLVPLTIAPAFITASMYLCLARLIHVLDPKLQYSRLKPMTYTWIFVTFDIISLILQGAGGGVAATAEDEAGSDMGVNIMIAGLASQVASIVIFIALCSDFAYRLYRGHGSPSKRDLFRLSATSHNTQTATVVPTDDFRSTSYSTLSPNSSPLPTTTYSYTLIKHSRKFRAFIAALTFAVLFILIRSAYRLAELQEGFDGKLANEEVTFMILEGPMIILACLLLTLCHPGLVFRGMWSMKEFERVSAAVGYEERKLGMGSEEGLGV</sequence>
<dbReference type="Proteomes" id="UP001309876">
    <property type="component" value="Unassembled WGS sequence"/>
</dbReference>
<dbReference type="GeneID" id="90028195"/>
<accession>A0AAN7T5N6</accession>
<keyword evidence="4 5" id="KW-0472">Membrane</keyword>
<feature type="transmembrane region" description="Helical" evidence="5">
    <location>
        <begin position="197"/>
        <end position="222"/>
    </location>
</feature>
<dbReference type="EMBL" id="JAVRRJ010000001">
    <property type="protein sequence ID" value="KAK5090563.1"/>
    <property type="molecule type" value="Genomic_DNA"/>
</dbReference>
<evidence type="ECO:0000256" key="5">
    <source>
        <dbReference type="SAM" id="Phobius"/>
    </source>
</evidence>
<evidence type="ECO:0000256" key="2">
    <source>
        <dbReference type="ARBA" id="ARBA00022692"/>
    </source>
</evidence>
<proteinExistence type="predicted"/>
<dbReference type="GO" id="GO:0005886">
    <property type="term" value="C:plasma membrane"/>
    <property type="evidence" value="ECO:0007669"/>
    <property type="project" value="TreeGrafter"/>
</dbReference>
<dbReference type="PANTHER" id="PTHR31465">
    <property type="entry name" value="PROTEIN RTA1-RELATED"/>
    <property type="match status" value="1"/>
</dbReference>
<feature type="transmembrane region" description="Helical" evidence="5">
    <location>
        <begin position="98"/>
        <end position="116"/>
    </location>
</feature>
<evidence type="ECO:0000313" key="6">
    <source>
        <dbReference type="EMBL" id="KAK5090563.1"/>
    </source>
</evidence>
<feature type="transmembrane region" description="Helical" evidence="5">
    <location>
        <begin position="364"/>
        <end position="388"/>
    </location>
</feature>
<dbReference type="InterPro" id="IPR007568">
    <property type="entry name" value="RTA1"/>
</dbReference>
<protein>
    <submittedName>
        <fullName evidence="6">Phospholipid-translocating ATPase rsb1</fullName>
    </submittedName>
</protein>
<name>A0AAN7T5N6_9EURO</name>